<evidence type="ECO:0000256" key="2">
    <source>
        <dbReference type="SAM" id="SignalP"/>
    </source>
</evidence>
<sequence>MCLSEDRQVRGLVAVLVLAAAAAALSSPLGTHGQVSTPEKRRGQFVAVNPSDRGRPVFTSSPSARDSDHEVQTFTTAPLVNVPDHRHVPGGLLTRDFRGNRRFFGTNPMATVTLRRQRPTRKSRRSPTPAFTMAKPASEVSSGQLGKRDPAVWSGRNRATNEDSKWPTISGNLASPHGQADSEDPGEKRPCSLNFTEPEGTIEVRQPVGSASGEECDYLVTVYLGYGIELQERDGQGGGAHTHTHTGRVSLMG</sequence>
<dbReference type="OrthoDB" id="9908249at2759"/>
<feature type="region of interest" description="Disordered" evidence="1">
    <location>
        <begin position="115"/>
        <end position="195"/>
    </location>
</feature>
<feature type="signal peptide" evidence="2">
    <location>
        <begin position="1"/>
        <end position="24"/>
    </location>
</feature>
<protein>
    <submittedName>
        <fullName evidence="3">Uncharacterized protein</fullName>
    </submittedName>
</protein>
<dbReference type="EMBL" id="JANIIK010000115">
    <property type="protein sequence ID" value="KAJ3589844.1"/>
    <property type="molecule type" value="Genomic_DNA"/>
</dbReference>
<proteinExistence type="predicted"/>
<feature type="region of interest" description="Disordered" evidence="1">
    <location>
        <begin position="233"/>
        <end position="253"/>
    </location>
</feature>
<feature type="compositionally biased region" description="Basic residues" evidence="1">
    <location>
        <begin position="115"/>
        <end position="125"/>
    </location>
</feature>
<evidence type="ECO:0000313" key="4">
    <source>
        <dbReference type="Proteomes" id="UP001148018"/>
    </source>
</evidence>
<gene>
    <name evidence="3" type="ORF">NHX12_010685</name>
</gene>
<organism evidence="3 4">
    <name type="scientific">Muraenolepis orangiensis</name>
    <name type="common">Patagonian moray cod</name>
    <dbReference type="NCBI Taxonomy" id="630683"/>
    <lineage>
        <taxon>Eukaryota</taxon>
        <taxon>Metazoa</taxon>
        <taxon>Chordata</taxon>
        <taxon>Craniata</taxon>
        <taxon>Vertebrata</taxon>
        <taxon>Euteleostomi</taxon>
        <taxon>Actinopterygii</taxon>
        <taxon>Neopterygii</taxon>
        <taxon>Teleostei</taxon>
        <taxon>Neoteleostei</taxon>
        <taxon>Acanthomorphata</taxon>
        <taxon>Zeiogadaria</taxon>
        <taxon>Gadariae</taxon>
        <taxon>Gadiformes</taxon>
        <taxon>Muraenolepidoidei</taxon>
        <taxon>Muraenolepididae</taxon>
        <taxon>Muraenolepis</taxon>
    </lineage>
</organism>
<keyword evidence="4" id="KW-1185">Reference proteome</keyword>
<feature type="chain" id="PRO_5040311191" evidence="2">
    <location>
        <begin position="25"/>
        <end position="253"/>
    </location>
</feature>
<feature type="region of interest" description="Disordered" evidence="1">
    <location>
        <begin position="49"/>
        <end position="69"/>
    </location>
</feature>
<name>A0A9Q0DK37_9TELE</name>
<accession>A0A9Q0DK37</accession>
<evidence type="ECO:0000256" key="1">
    <source>
        <dbReference type="SAM" id="MobiDB-lite"/>
    </source>
</evidence>
<comment type="caution">
    <text evidence="3">The sequence shown here is derived from an EMBL/GenBank/DDBJ whole genome shotgun (WGS) entry which is preliminary data.</text>
</comment>
<dbReference type="AlphaFoldDB" id="A0A9Q0DK37"/>
<evidence type="ECO:0000313" key="3">
    <source>
        <dbReference type="EMBL" id="KAJ3589844.1"/>
    </source>
</evidence>
<dbReference type="Proteomes" id="UP001148018">
    <property type="component" value="Unassembled WGS sequence"/>
</dbReference>
<reference evidence="3" key="1">
    <citation type="submission" date="2022-07" db="EMBL/GenBank/DDBJ databases">
        <title>Chromosome-level genome of Muraenolepis orangiensis.</title>
        <authorList>
            <person name="Kim J."/>
        </authorList>
    </citation>
    <scope>NUCLEOTIDE SEQUENCE</scope>
    <source>
        <strain evidence="3">KU_S4_2022</strain>
        <tissue evidence="3">Muscle</tissue>
    </source>
</reference>
<keyword evidence="2" id="KW-0732">Signal</keyword>